<dbReference type="PANTHER" id="PTHR42748:SF14">
    <property type="entry name" value="SNOAL-LIKE DOMAIN-CONTAINING PROTEIN"/>
    <property type="match status" value="1"/>
</dbReference>
<dbReference type="EMBL" id="KZ613970">
    <property type="protein sequence ID" value="PMD29951.1"/>
    <property type="molecule type" value="Genomic_DNA"/>
</dbReference>
<dbReference type="Proteomes" id="UP000235786">
    <property type="component" value="Unassembled WGS sequence"/>
</dbReference>
<dbReference type="PANTHER" id="PTHR42748">
    <property type="entry name" value="NITROGEN METABOLITE REPRESSION PROTEIN NMRA FAMILY MEMBER"/>
    <property type="match status" value="1"/>
</dbReference>
<accession>A0A2J6QUL6</accession>
<feature type="domain" description="NmrA-like" evidence="3">
    <location>
        <begin position="62"/>
        <end position="208"/>
    </location>
</feature>
<dbReference type="GO" id="GO:0005634">
    <property type="term" value="C:nucleus"/>
    <property type="evidence" value="ECO:0007669"/>
    <property type="project" value="TreeGrafter"/>
</dbReference>
<dbReference type="Gene3D" id="3.90.25.10">
    <property type="entry name" value="UDP-galactose 4-epimerase, domain 1"/>
    <property type="match status" value="1"/>
</dbReference>
<dbReference type="AlphaFoldDB" id="A0A2J6QUL6"/>
<evidence type="ECO:0000259" key="3">
    <source>
        <dbReference type="Pfam" id="PF05368"/>
    </source>
</evidence>
<dbReference type="InterPro" id="IPR051164">
    <property type="entry name" value="NmrA-like_oxidored"/>
</dbReference>
<dbReference type="InterPro" id="IPR008030">
    <property type="entry name" value="NmrA-like"/>
</dbReference>
<keyword evidence="5" id="KW-1185">Reference proteome</keyword>
<evidence type="ECO:0000256" key="1">
    <source>
        <dbReference type="ARBA" id="ARBA00006328"/>
    </source>
</evidence>
<sequence length="299" mass="33175">MNTGLIIGTGRQSEAVINLLSSTNAYHLLALPNIELVANNAETGYDTAAFLASASKSDFVFANVKHLVYSGLDYNGKESNFDPNLYVGHYEGKARVQEFIHAQAKSSMAWTIIRSGPYVENLTQLMAPVVDIDGTYLFQLPLGNGALPFIDLESFAGYILWSLQNLDQSAGLDFGVAIEHITGQEIADIFAAKTGVPAKYVDFPIEAWHSKTWTRLPKGPDTKVGFSSVKDDNALLMTFRENFTNWWNLYKASAGNTGLIRRDYQYLDKILPNRVKTVGEWMVKANYTGERESTLPNLD</sequence>
<keyword evidence="2" id="KW-0521">NADP</keyword>
<dbReference type="SUPFAM" id="SSF51735">
    <property type="entry name" value="NAD(P)-binding Rossmann-fold domains"/>
    <property type="match status" value="1"/>
</dbReference>
<comment type="similarity">
    <text evidence="1">Belongs to the NmrA-type oxidoreductase family.</text>
</comment>
<evidence type="ECO:0000313" key="4">
    <source>
        <dbReference type="EMBL" id="PMD29951.1"/>
    </source>
</evidence>
<reference evidence="4 5" key="1">
    <citation type="submission" date="2016-04" db="EMBL/GenBank/DDBJ databases">
        <title>A degradative enzymes factory behind the ericoid mycorrhizal symbiosis.</title>
        <authorList>
            <consortium name="DOE Joint Genome Institute"/>
            <person name="Martino E."/>
            <person name="Morin E."/>
            <person name="Grelet G."/>
            <person name="Kuo A."/>
            <person name="Kohler A."/>
            <person name="Daghino S."/>
            <person name="Barry K."/>
            <person name="Choi C."/>
            <person name="Cichocki N."/>
            <person name="Clum A."/>
            <person name="Copeland A."/>
            <person name="Hainaut M."/>
            <person name="Haridas S."/>
            <person name="Labutti K."/>
            <person name="Lindquist E."/>
            <person name="Lipzen A."/>
            <person name="Khouja H.-R."/>
            <person name="Murat C."/>
            <person name="Ohm R."/>
            <person name="Olson A."/>
            <person name="Spatafora J."/>
            <person name="Veneault-Fourrey C."/>
            <person name="Henrissat B."/>
            <person name="Grigoriev I."/>
            <person name="Martin F."/>
            <person name="Perotto S."/>
        </authorList>
    </citation>
    <scope>NUCLEOTIDE SEQUENCE [LARGE SCALE GENOMIC DNA]</scope>
    <source>
        <strain evidence="4 5">F</strain>
    </source>
</reference>
<dbReference type="STRING" id="1149755.A0A2J6QUL6"/>
<dbReference type="OrthoDB" id="300709at2759"/>
<protein>
    <submittedName>
        <fullName evidence="4">NAD(P)-binding protein</fullName>
    </submittedName>
</protein>
<name>A0A2J6QUL6_HYAVF</name>
<organism evidence="4 5">
    <name type="scientific">Hyaloscypha variabilis (strain UAMH 11265 / GT02V1 / F)</name>
    <name type="common">Meliniomyces variabilis</name>
    <dbReference type="NCBI Taxonomy" id="1149755"/>
    <lineage>
        <taxon>Eukaryota</taxon>
        <taxon>Fungi</taxon>
        <taxon>Dikarya</taxon>
        <taxon>Ascomycota</taxon>
        <taxon>Pezizomycotina</taxon>
        <taxon>Leotiomycetes</taxon>
        <taxon>Helotiales</taxon>
        <taxon>Hyaloscyphaceae</taxon>
        <taxon>Hyaloscypha</taxon>
        <taxon>Hyaloscypha variabilis</taxon>
    </lineage>
</organism>
<proteinExistence type="inferred from homology"/>
<evidence type="ECO:0000313" key="5">
    <source>
        <dbReference type="Proteomes" id="UP000235786"/>
    </source>
</evidence>
<dbReference type="Gene3D" id="3.40.50.720">
    <property type="entry name" value="NAD(P)-binding Rossmann-like Domain"/>
    <property type="match status" value="1"/>
</dbReference>
<evidence type="ECO:0000256" key="2">
    <source>
        <dbReference type="ARBA" id="ARBA00022857"/>
    </source>
</evidence>
<gene>
    <name evidence="4" type="ORF">L207DRAFT_549632</name>
</gene>
<dbReference type="InterPro" id="IPR036291">
    <property type="entry name" value="NAD(P)-bd_dom_sf"/>
</dbReference>
<dbReference type="Pfam" id="PF05368">
    <property type="entry name" value="NmrA"/>
    <property type="match status" value="1"/>
</dbReference>